<organism evidence="1 2">
    <name type="scientific">Alicyclobacillus acidocaldarius (strain Tc-4-1)</name>
    <name type="common">Bacillus acidocaldarius</name>
    <dbReference type="NCBI Taxonomy" id="1048834"/>
    <lineage>
        <taxon>Bacteria</taxon>
        <taxon>Bacillati</taxon>
        <taxon>Bacillota</taxon>
        <taxon>Bacilli</taxon>
        <taxon>Bacillales</taxon>
        <taxon>Alicyclobacillaceae</taxon>
        <taxon>Alicyclobacillus</taxon>
    </lineage>
</organism>
<dbReference type="EMBL" id="CP002902">
    <property type="protein sequence ID" value="AEJ43443.1"/>
    <property type="molecule type" value="Genomic_DNA"/>
</dbReference>
<proteinExistence type="predicted"/>
<dbReference type="PATRIC" id="fig|1048834.4.peg.1434"/>
<gene>
    <name evidence="1" type="ordered locus">TC41_1511</name>
</gene>
<dbReference type="KEGG" id="aad:TC41_1511"/>
<sequence length="55" mass="6456">MLPNDPADLGRPREGESMMSAEPVYDIAHLGHVELFTPVMDESYRFFMISWAWRR</sequence>
<dbReference type="HOGENOM" id="CLU_3021607_0_0_9"/>
<dbReference type="STRING" id="1048834.TC41_1511"/>
<name>F8IJC3_ALIAT</name>
<evidence type="ECO:0000313" key="1">
    <source>
        <dbReference type="EMBL" id="AEJ43443.1"/>
    </source>
</evidence>
<dbReference type="Proteomes" id="UP000000292">
    <property type="component" value="Chromosome"/>
</dbReference>
<dbReference type="AlphaFoldDB" id="F8IJC3"/>
<reference evidence="2" key="2">
    <citation type="submission" date="2011-06" db="EMBL/GenBank/DDBJ databases">
        <title>The complete genome sequence of Alicyclobacillus acidocaldarius sp. Tc-4-1.</title>
        <authorList>
            <person name="Chen Y."/>
            <person name="He Y."/>
            <person name="Dong Z."/>
            <person name="Hu S."/>
        </authorList>
    </citation>
    <scope>NUCLEOTIDE SEQUENCE [LARGE SCALE GENOMIC DNA]</scope>
    <source>
        <strain evidence="2">Tc-4-1</strain>
    </source>
</reference>
<evidence type="ECO:0000313" key="2">
    <source>
        <dbReference type="Proteomes" id="UP000000292"/>
    </source>
</evidence>
<accession>F8IJC3</accession>
<reference evidence="1 2" key="1">
    <citation type="journal article" date="2011" name="J. Bacteriol.">
        <title>Complete Genome Sequence of Alicyclobacillus acidocaldarius Strain Tc-4-1.</title>
        <authorList>
            <person name="Chen Y."/>
            <person name="He Y."/>
            <person name="Zhang B."/>
            <person name="Yang J."/>
            <person name="Li W."/>
            <person name="Dong Z."/>
            <person name="Hu S."/>
        </authorList>
    </citation>
    <scope>NUCLEOTIDE SEQUENCE [LARGE SCALE GENOMIC DNA]</scope>
    <source>
        <strain evidence="1 2">Tc-4-1</strain>
    </source>
</reference>
<protein>
    <submittedName>
        <fullName evidence="1">Uncharacterized protein</fullName>
    </submittedName>
</protein>